<reference evidence="8" key="1">
    <citation type="journal article" date="2013" name="Genetics">
        <title>The draft genome and transcriptome of Panagrellus redivivus are shaped by the harsh demands of a free-living lifestyle.</title>
        <authorList>
            <person name="Srinivasan J."/>
            <person name="Dillman A.R."/>
            <person name="Macchietto M.G."/>
            <person name="Heikkinen L."/>
            <person name="Lakso M."/>
            <person name="Fracchia K.M."/>
            <person name="Antoshechkin I."/>
            <person name="Mortazavi A."/>
            <person name="Wong G."/>
            <person name="Sternberg P.W."/>
        </authorList>
    </citation>
    <scope>NUCLEOTIDE SEQUENCE [LARGE SCALE GENOMIC DNA]</scope>
    <source>
        <strain evidence="8">MT8872</strain>
    </source>
</reference>
<evidence type="ECO:0000313" key="9">
    <source>
        <dbReference type="WBParaSite" id="Pan_g4309.t1"/>
    </source>
</evidence>
<feature type="domain" description="G-protein coupled receptors family 1 profile" evidence="7">
    <location>
        <begin position="62"/>
        <end position="235"/>
    </location>
</feature>
<evidence type="ECO:0000256" key="5">
    <source>
        <dbReference type="SAM" id="MobiDB-lite"/>
    </source>
</evidence>
<dbReference type="InterPro" id="IPR052665">
    <property type="entry name" value="Neuropeptide-GPCR"/>
</dbReference>
<dbReference type="Gene3D" id="1.20.1070.10">
    <property type="entry name" value="Rhodopsin 7-helix transmembrane proteins"/>
    <property type="match status" value="1"/>
</dbReference>
<accession>A0A7E4VZL3</accession>
<dbReference type="SUPFAM" id="SSF81321">
    <property type="entry name" value="Family A G protein-coupled receptor-like"/>
    <property type="match status" value="1"/>
</dbReference>
<dbReference type="PROSITE" id="PS50262">
    <property type="entry name" value="G_PROTEIN_RECEP_F1_2"/>
    <property type="match status" value="1"/>
</dbReference>
<feature type="transmembrane region" description="Helical" evidence="6">
    <location>
        <begin position="168"/>
        <end position="188"/>
    </location>
</feature>
<keyword evidence="2 6" id="KW-0812">Transmembrane</keyword>
<dbReference type="Pfam" id="PF00001">
    <property type="entry name" value="7tm_1"/>
    <property type="match status" value="1"/>
</dbReference>
<name>A0A7E4VZL3_PANRE</name>
<organism evidence="8 9">
    <name type="scientific">Panagrellus redivivus</name>
    <name type="common">Microworm</name>
    <dbReference type="NCBI Taxonomy" id="6233"/>
    <lineage>
        <taxon>Eukaryota</taxon>
        <taxon>Metazoa</taxon>
        <taxon>Ecdysozoa</taxon>
        <taxon>Nematoda</taxon>
        <taxon>Chromadorea</taxon>
        <taxon>Rhabditida</taxon>
        <taxon>Tylenchina</taxon>
        <taxon>Panagrolaimomorpha</taxon>
        <taxon>Panagrolaimoidea</taxon>
        <taxon>Panagrolaimidae</taxon>
        <taxon>Panagrellus</taxon>
    </lineage>
</organism>
<comment type="subcellular location">
    <subcellularLocation>
        <location evidence="1">Membrane</location>
    </subcellularLocation>
</comment>
<keyword evidence="8" id="KW-1185">Reference proteome</keyword>
<feature type="transmembrane region" description="Helical" evidence="6">
    <location>
        <begin position="91"/>
        <end position="111"/>
    </location>
</feature>
<dbReference type="PANTHER" id="PTHR24224">
    <property type="entry name" value="CARDIOACCELERATORY PEPTIDE RECEPTOR-RELATED"/>
    <property type="match status" value="1"/>
</dbReference>
<dbReference type="PANTHER" id="PTHR24224:SF37">
    <property type="entry name" value="G-PROTEIN COUPLED RECEPTORS FAMILY 1 PROFILE DOMAIN-CONTAINING PROTEIN"/>
    <property type="match status" value="1"/>
</dbReference>
<feature type="transmembrane region" description="Helical" evidence="6">
    <location>
        <begin position="405"/>
        <end position="423"/>
    </location>
</feature>
<feature type="transmembrane region" description="Helical" evidence="6">
    <location>
        <begin position="355"/>
        <end position="372"/>
    </location>
</feature>
<dbReference type="AlphaFoldDB" id="A0A7E4VZL3"/>
<feature type="transmembrane region" description="Helical" evidence="6">
    <location>
        <begin position="220"/>
        <end position="242"/>
    </location>
</feature>
<evidence type="ECO:0000256" key="2">
    <source>
        <dbReference type="ARBA" id="ARBA00022692"/>
    </source>
</evidence>
<proteinExistence type="predicted"/>
<keyword evidence="3 6" id="KW-1133">Transmembrane helix</keyword>
<dbReference type="InterPro" id="IPR017452">
    <property type="entry name" value="GPCR_Rhodpsn_7TM"/>
</dbReference>
<keyword evidence="4 6" id="KW-0472">Membrane</keyword>
<evidence type="ECO:0000313" key="8">
    <source>
        <dbReference type="Proteomes" id="UP000492821"/>
    </source>
</evidence>
<feature type="transmembrane region" description="Helical" evidence="6">
    <location>
        <begin position="53"/>
        <end position="71"/>
    </location>
</feature>
<evidence type="ECO:0000259" key="7">
    <source>
        <dbReference type="PROSITE" id="PS50262"/>
    </source>
</evidence>
<feature type="compositionally biased region" description="Polar residues" evidence="5">
    <location>
        <begin position="8"/>
        <end position="40"/>
    </location>
</feature>
<evidence type="ECO:0000256" key="6">
    <source>
        <dbReference type="SAM" id="Phobius"/>
    </source>
</evidence>
<protein>
    <submittedName>
        <fullName evidence="9">G_PROTEIN_RECEP_F1_2 domain-containing protein</fullName>
    </submittedName>
</protein>
<dbReference type="InterPro" id="IPR000276">
    <property type="entry name" value="GPCR_Rhodpsn"/>
</dbReference>
<sequence length="446" mass="50513">MEVLIATASPSTSTHGLMETTDNGSNPETNGPNYSNSTKTTSHRALPPKVMRYSLYFICVVGIILNLAVFFKRKFRSKRQTYTTRMSLKLLCSMALADTFSLTSLLVMLCSDYLGTSNAVVMDLVCKIDLFAIHAASAFSIWCWLVLSAMRYVALYQPYAHLRLHREPIIAIACIAVSCAVLESWILYDATYFPEFMVCGEVFSETWENRFQLVEITWSYFVPLITITVLDLRVLCCHSIWFRDLSPKFDVTKGSFRGGSRNLHRSLTTAASEPLCEDGPSKGESTSPEAVFTKSAKSKRDLYRRDTSFLDSPVTTVIHTKSPTVFSFSSLTQTAFNRQSGASNKNKRRQRNMKLLRRCLCITLLDLGMNLPNHLLRLYMNLVPSDQLPDFDDFWLGLFQDISQLLYFAQFSLNALYLVFIIYDTPKNRSTTILSHASRTNSKPLS</sequence>
<feature type="region of interest" description="Disordered" evidence="5">
    <location>
        <begin position="1"/>
        <end position="42"/>
    </location>
</feature>
<dbReference type="GO" id="GO:0016020">
    <property type="term" value="C:membrane"/>
    <property type="evidence" value="ECO:0007669"/>
    <property type="project" value="UniProtKB-SubCell"/>
</dbReference>
<feature type="region of interest" description="Disordered" evidence="5">
    <location>
        <begin position="273"/>
        <end position="293"/>
    </location>
</feature>
<evidence type="ECO:0000256" key="4">
    <source>
        <dbReference type="ARBA" id="ARBA00023136"/>
    </source>
</evidence>
<dbReference type="GO" id="GO:0004930">
    <property type="term" value="F:G protein-coupled receptor activity"/>
    <property type="evidence" value="ECO:0007669"/>
    <property type="project" value="InterPro"/>
</dbReference>
<reference evidence="9" key="2">
    <citation type="submission" date="2020-10" db="UniProtKB">
        <authorList>
            <consortium name="WormBaseParasite"/>
        </authorList>
    </citation>
    <scope>IDENTIFICATION</scope>
</reference>
<dbReference type="Proteomes" id="UP000492821">
    <property type="component" value="Unassembled WGS sequence"/>
</dbReference>
<feature type="transmembrane region" description="Helical" evidence="6">
    <location>
        <begin position="131"/>
        <end position="156"/>
    </location>
</feature>
<evidence type="ECO:0000256" key="3">
    <source>
        <dbReference type="ARBA" id="ARBA00022989"/>
    </source>
</evidence>
<evidence type="ECO:0000256" key="1">
    <source>
        <dbReference type="ARBA" id="ARBA00004370"/>
    </source>
</evidence>
<dbReference type="WBParaSite" id="Pan_g4309.t1">
    <property type="protein sequence ID" value="Pan_g4309.t1"/>
    <property type="gene ID" value="Pan_g4309"/>
</dbReference>